<dbReference type="AlphaFoldDB" id="A0A182QFZ6"/>
<protein>
    <submittedName>
        <fullName evidence="1">Uncharacterized protein</fullName>
    </submittedName>
</protein>
<dbReference type="VEuPathDB" id="VectorBase:AFAF009409"/>
<dbReference type="Proteomes" id="UP000075886">
    <property type="component" value="Unassembled WGS sequence"/>
</dbReference>
<reference evidence="2" key="1">
    <citation type="submission" date="2014-01" db="EMBL/GenBank/DDBJ databases">
        <title>The Genome Sequence of Anopheles farauti FAR1 (V2).</title>
        <authorList>
            <consortium name="The Broad Institute Genomics Platform"/>
            <person name="Neafsey D.E."/>
            <person name="Besansky N."/>
            <person name="Howell P."/>
            <person name="Walton C."/>
            <person name="Young S.K."/>
            <person name="Zeng Q."/>
            <person name="Gargeya S."/>
            <person name="Fitzgerald M."/>
            <person name="Haas B."/>
            <person name="Abouelleil A."/>
            <person name="Allen A.W."/>
            <person name="Alvarado L."/>
            <person name="Arachchi H.M."/>
            <person name="Berlin A.M."/>
            <person name="Chapman S.B."/>
            <person name="Gainer-Dewar J."/>
            <person name="Goldberg J."/>
            <person name="Griggs A."/>
            <person name="Gujja S."/>
            <person name="Hansen M."/>
            <person name="Howarth C."/>
            <person name="Imamovic A."/>
            <person name="Ireland A."/>
            <person name="Larimer J."/>
            <person name="McCowan C."/>
            <person name="Murphy C."/>
            <person name="Pearson M."/>
            <person name="Poon T.W."/>
            <person name="Priest M."/>
            <person name="Roberts A."/>
            <person name="Saif S."/>
            <person name="Shea T."/>
            <person name="Sisk P."/>
            <person name="Sykes S."/>
            <person name="Wortman J."/>
            <person name="Nusbaum C."/>
            <person name="Birren B."/>
        </authorList>
    </citation>
    <scope>NUCLEOTIDE SEQUENCE [LARGE SCALE GENOMIC DNA]</scope>
    <source>
        <strain evidence="2">FAR1</strain>
    </source>
</reference>
<sequence>MGSSKGGAFGSLSARFLCSSMNIPTFGSCPGPIVMTGSANSGKKMRASDRNKISRPIMANDEMGLGKVRFSFPYLHINGGILHCVSSGIGPIGICSGVMSYAVISSSPPPSSS</sequence>
<proteinExistence type="predicted"/>
<accession>A0A182QFZ6</accession>
<dbReference type="EnsemblMetazoa" id="AFAF009409-RA">
    <property type="protein sequence ID" value="AFAF009409-PA"/>
    <property type="gene ID" value="AFAF009409"/>
</dbReference>
<reference evidence="1" key="2">
    <citation type="submission" date="2020-05" db="UniProtKB">
        <authorList>
            <consortium name="EnsemblMetazoa"/>
        </authorList>
    </citation>
    <scope>IDENTIFICATION</scope>
    <source>
        <strain evidence="1">FAR1</strain>
    </source>
</reference>
<evidence type="ECO:0000313" key="1">
    <source>
        <dbReference type="EnsemblMetazoa" id="AFAF009409-PA"/>
    </source>
</evidence>
<organism evidence="1 2">
    <name type="scientific">Anopheles farauti</name>
    <dbReference type="NCBI Taxonomy" id="69004"/>
    <lineage>
        <taxon>Eukaryota</taxon>
        <taxon>Metazoa</taxon>
        <taxon>Ecdysozoa</taxon>
        <taxon>Arthropoda</taxon>
        <taxon>Hexapoda</taxon>
        <taxon>Insecta</taxon>
        <taxon>Pterygota</taxon>
        <taxon>Neoptera</taxon>
        <taxon>Endopterygota</taxon>
        <taxon>Diptera</taxon>
        <taxon>Nematocera</taxon>
        <taxon>Culicoidea</taxon>
        <taxon>Culicidae</taxon>
        <taxon>Anophelinae</taxon>
        <taxon>Anopheles</taxon>
    </lineage>
</organism>
<dbReference type="EMBL" id="AXCN02000684">
    <property type="status" value="NOT_ANNOTATED_CDS"/>
    <property type="molecule type" value="Genomic_DNA"/>
</dbReference>
<dbReference type="PROSITE" id="PS51257">
    <property type="entry name" value="PROKAR_LIPOPROTEIN"/>
    <property type="match status" value="1"/>
</dbReference>
<name>A0A182QFZ6_9DIPT</name>
<evidence type="ECO:0000313" key="2">
    <source>
        <dbReference type="Proteomes" id="UP000075886"/>
    </source>
</evidence>
<keyword evidence="2" id="KW-1185">Reference proteome</keyword>